<dbReference type="Gene3D" id="3.40.50.880">
    <property type="match status" value="1"/>
</dbReference>
<proteinExistence type="predicted"/>
<dbReference type="EMBL" id="UINC01024272">
    <property type="protein sequence ID" value="SVA97588.1"/>
    <property type="molecule type" value="Genomic_DNA"/>
</dbReference>
<sequence>MKQLLLIALIGSVGLLTAADRAKDIVPRPNEPIPKAAIMKLTGDWEDAKLNRDIRILWLSGPEDHKGGEHDYIRIKDLFVPMLKTIPQVTVDEAFQFPTKDQFDQADLLIQYLHLPNLTDEQLAMFQGFVDGGGSVVSIHESCIIRPVERAKKLAGCIGCSWKGNKSSQWSKFSHDHPLYLKTEHPAFAGLPKSVRLNDESYWNLLARDNVEVIGAIGSKANKDSTSFADVLKSKDVRSHAFWTFTSGKGRIFGTTTGHYTYTFYDPMYRLLLLRGIAWTLNEDPAPFMPLAFHGITNNKGLVGTTDTMMDYKNRKK</sequence>
<dbReference type="SUPFAM" id="SSF52317">
    <property type="entry name" value="Class I glutamine amidotransferase-like"/>
    <property type="match status" value="1"/>
</dbReference>
<dbReference type="AlphaFoldDB" id="A0A382A7P7"/>
<name>A0A382A7P7_9ZZZZ</name>
<organism evidence="2">
    <name type="scientific">marine metagenome</name>
    <dbReference type="NCBI Taxonomy" id="408172"/>
    <lineage>
        <taxon>unclassified sequences</taxon>
        <taxon>metagenomes</taxon>
        <taxon>ecological metagenomes</taxon>
    </lineage>
</organism>
<reference evidence="2" key="1">
    <citation type="submission" date="2018-05" db="EMBL/GenBank/DDBJ databases">
        <authorList>
            <person name="Lanie J.A."/>
            <person name="Ng W.-L."/>
            <person name="Kazmierczak K.M."/>
            <person name="Andrzejewski T.M."/>
            <person name="Davidsen T.M."/>
            <person name="Wayne K.J."/>
            <person name="Tettelin H."/>
            <person name="Glass J.I."/>
            <person name="Rusch D."/>
            <person name="Podicherti R."/>
            <person name="Tsui H.-C.T."/>
            <person name="Winkler M.E."/>
        </authorList>
    </citation>
    <scope>NUCLEOTIDE SEQUENCE</scope>
</reference>
<evidence type="ECO:0000313" key="2">
    <source>
        <dbReference type="EMBL" id="SVA97588.1"/>
    </source>
</evidence>
<dbReference type="PANTHER" id="PTHR40469:SF2">
    <property type="entry name" value="GALACTOSE-BINDING DOMAIN-LIKE SUPERFAMILY PROTEIN"/>
    <property type="match status" value="1"/>
</dbReference>
<dbReference type="InterPro" id="IPR029010">
    <property type="entry name" value="ThuA-like"/>
</dbReference>
<protein>
    <recommendedName>
        <fullName evidence="1">ThuA-like domain-containing protein</fullName>
    </recommendedName>
</protein>
<feature type="domain" description="ThuA-like" evidence="1">
    <location>
        <begin position="69"/>
        <end position="280"/>
    </location>
</feature>
<dbReference type="PANTHER" id="PTHR40469">
    <property type="entry name" value="SECRETED GLYCOSYL HYDROLASE"/>
    <property type="match status" value="1"/>
</dbReference>
<gene>
    <name evidence="2" type="ORF">METZ01_LOCUS150442</name>
</gene>
<evidence type="ECO:0000259" key="1">
    <source>
        <dbReference type="Pfam" id="PF06283"/>
    </source>
</evidence>
<accession>A0A382A7P7</accession>
<dbReference type="InterPro" id="IPR029062">
    <property type="entry name" value="Class_I_gatase-like"/>
</dbReference>
<dbReference type="Pfam" id="PF06283">
    <property type="entry name" value="ThuA"/>
    <property type="match status" value="1"/>
</dbReference>